<dbReference type="Gene3D" id="1.10.101.10">
    <property type="entry name" value="PGBD-like superfamily/PGBD"/>
    <property type="match status" value="1"/>
</dbReference>
<evidence type="ECO:0000313" key="5">
    <source>
        <dbReference type="Proteomes" id="UP000198977"/>
    </source>
</evidence>
<evidence type="ECO:0000256" key="1">
    <source>
        <dbReference type="SAM" id="MobiDB-lite"/>
    </source>
</evidence>
<dbReference type="AlphaFoldDB" id="A0A1I1Z1I3"/>
<dbReference type="InterPro" id="IPR002477">
    <property type="entry name" value="Peptidoglycan-bd-like"/>
</dbReference>
<dbReference type="SUPFAM" id="SSF47090">
    <property type="entry name" value="PGBD-like"/>
    <property type="match status" value="1"/>
</dbReference>
<reference evidence="4 5" key="1">
    <citation type="submission" date="2016-10" db="EMBL/GenBank/DDBJ databases">
        <authorList>
            <person name="de Groot N.N."/>
        </authorList>
    </citation>
    <scope>NUCLEOTIDE SEQUENCE [LARGE SCALE GENOMIC DNA]</scope>
    <source>
        <strain evidence="4 5">DSM 11443</strain>
    </source>
</reference>
<protein>
    <submittedName>
        <fullName evidence="4">Putative peptidoglycan binding domain-containing protein</fullName>
    </submittedName>
</protein>
<feature type="signal peptide" evidence="2">
    <location>
        <begin position="1"/>
        <end position="28"/>
    </location>
</feature>
<proteinExistence type="predicted"/>
<feature type="chain" id="PRO_5011687035" evidence="2">
    <location>
        <begin position="29"/>
        <end position="189"/>
    </location>
</feature>
<dbReference type="OrthoDB" id="7861420at2"/>
<feature type="region of interest" description="Disordered" evidence="1">
    <location>
        <begin position="34"/>
        <end position="57"/>
    </location>
</feature>
<accession>A0A1I1Z1I3</accession>
<dbReference type="STRING" id="74348.SAMN04488523_10624"/>
<feature type="domain" description="Peptidoglycan binding-like" evidence="3">
    <location>
        <begin position="126"/>
        <end position="177"/>
    </location>
</feature>
<keyword evidence="5" id="KW-1185">Reference proteome</keyword>
<name>A0A1I1Z1I3_9RHOB</name>
<keyword evidence="2" id="KW-0732">Signal</keyword>
<organism evidence="4 5">
    <name type="scientific">Sulfitobacter brevis</name>
    <dbReference type="NCBI Taxonomy" id="74348"/>
    <lineage>
        <taxon>Bacteria</taxon>
        <taxon>Pseudomonadati</taxon>
        <taxon>Pseudomonadota</taxon>
        <taxon>Alphaproteobacteria</taxon>
        <taxon>Rhodobacterales</taxon>
        <taxon>Roseobacteraceae</taxon>
        <taxon>Sulfitobacter</taxon>
    </lineage>
</organism>
<evidence type="ECO:0000259" key="3">
    <source>
        <dbReference type="Pfam" id="PF01471"/>
    </source>
</evidence>
<dbReference type="RefSeq" id="WP_093923603.1">
    <property type="nucleotide sequence ID" value="NZ_FOMW01000006.1"/>
</dbReference>
<dbReference type="EMBL" id="FOMW01000006">
    <property type="protein sequence ID" value="SFE25589.1"/>
    <property type="molecule type" value="Genomic_DNA"/>
</dbReference>
<evidence type="ECO:0000313" key="4">
    <source>
        <dbReference type="EMBL" id="SFE25589.1"/>
    </source>
</evidence>
<dbReference type="Pfam" id="PF01471">
    <property type="entry name" value="PG_binding_1"/>
    <property type="match status" value="1"/>
</dbReference>
<dbReference type="InterPro" id="IPR036365">
    <property type="entry name" value="PGBD-like_sf"/>
</dbReference>
<evidence type="ECO:0000256" key="2">
    <source>
        <dbReference type="SAM" id="SignalP"/>
    </source>
</evidence>
<dbReference type="Proteomes" id="UP000198977">
    <property type="component" value="Unassembled WGS sequence"/>
</dbReference>
<dbReference type="InterPro" id="IPR036366">
    <property type="entry name" value="PGBDSf"/>
</dbReference>
<sequence>MTQAPLSRPTASAPLWLGLSLGLSLVLAGCGDTTQGDKAERPEPGVYEPTRNGPHGAAEGSCWGKTVSPAVIESVTEQVQISPAKVNADGTIAKPPVYNTETRQQIVRQRVENWFETPCNEVLTVEFVETLQRALQARGLYAGAVNGEMDAATRAAVQKLQRSDGPDSGVLSLETARELGLIAVPRSTL</sequence>
<gene>
    <name evidence="4" type="ORF">SAMN04488523_10624</name>
</gene>